<sequence>MNFLSFWLILALSLVFVFFVAWDALGLLEDSKTECDIVYFAAKYLAMYLNFGRRRVAFRISRLR</sequence>
<accession>A0A0J6FB56</accession>
<proteinExistence type="predicted"/>
<evidence type="ECO:0000313" key="2">
    <source>
        <dbReference type="Proteomes" id="UP000054567"/>
    </source>
</evidence>
<organism evidence="1 2">
    <name type="scientific">Coccidioides posadasii RMSCC 3488</name>
    <dbReference type="NCBI Taxonomy" id="454284"/>
    <lineage>
        <taxon>Eukaryota</taxon>
        <taxon>Fungi</taxon>
        <taxon>Dikarya</taxon>
        <taxon>Ascomycota</taxon>
        <taxon>Pezizomycotina</taxon>
        <taxon>Eurotiomycetes</taxon>
        <taxon>Eurotiomycetidae</taxon>
        <taxon>Onygenales</taxon>
        <taxon>Onygenaceae</taxon>
        <taxon>Coccidioides</taxon>
    </lineage>
</organism>
<dbReference type="AlphaFoldDB" id="A0A0J6FB56"/>
<dbReference type="EMBL" id="DS268110">
    <property type="protein sequence ID" value="KMM67488.1"/>
    <property type="molecule type" value="Genomic_DNA"/>
</dbReference>
<protein>
    <submittedName>
        <fullName evidence="1">Uncharacterized protein</fullName>
    </submittedName>
</protein>
<dbReference type="Proteomes" id="UP000054567">
    <property type="component" value="Unassembled WGS sequence"/>
</dbReference>
<reference evidence="2" key="3">
    <citation type="journal article" date="2010" name="Genome Res.">
        <title>Population genomic sequencing of Coccidioides fungi reveals recent hybridization and transposon control.</title>
        <authorList>
            <person name="Neafsey D.E."/>
            <person name="Barker B.M."/>
            <person name="Sharpton T.J."/>
            <person name="Stajich J.E."/>
            <person name="Park D.J."/>
            <person name="Whiston E."/>
            <person name="Hung C.-Y."/>
            <person name="McMahan C."/>
            <person name="White J."/>
            <person name="Sykes S."/>
            <person name="Heiman D."/>
            <person name="Young S."/>
            <person name="Zeng Q."/>
            <person name="Abouelleil A."/>
            <person name="Aftuck L."/>
            <person name="Bessette D."/>
            <person name="Brown A."/>
            <person name="FitzGerald M."/>
            <person name="Lui A."/>
            <person name="Macdonald J.P."/>
            <person name="Priest M."/>
            <person name="Orbach M.J."/>
            <person name="Galgiani J.N."/>
            <person name="Kirkland T.N."/>
            <person name="Cole G.T."/>
            <person name="Birren B.W."/>
            <person name="Henn M.R."/>
            <person name="Taylor J.W."/>
            <person name="Rounsley S.D."/>
        </authorList>
    </citation>
    <scope>NUCLEOTIDE SEQUENCE [LARGE SCALE GENOMIC DNA]</scope>
    <source>
        <strain evidence="2">RMSCC 3488</strain>
    </source>
</reference>
<dbReference type="VEuPathDB" id="FungiDB:CPAG_03822"/>
<reference evidence="1 2" key="1">
    <citation type="submission" date="2007-06" db="EMBL/GenBank/DDBJ databases">
        <title>The Genome Sequence of Coccidioides posadasii RMSCC_3488.</title>
        <authorList>
            <consortium name="Coccidioides Genome Resources Consortium"/>
            <consortium name="The Broad Institute Genome Sequencing Platform"/>
            <person name="Henn M.R."/>
            <person name="Sykes S."/>
            <person name="Young S."/>
            <person name="Jaffe D."/>
            <person name="Berlin A."/>
            <person name="Alvarez P."/>
            <person name="Butler J."/>
            <person name="Gnerre S."/>
            <person name="Grabherr M."/>
            <person name="Mauceli E."/>
            <person name="Brockman W."/>
            <person name="Kodira C."/>
            <person name="Alvarado L."/>
            <person name="Zeng Q."/>
            <person name="Crawford M."/>
            <person name="Antoine C."/>
            <person name="Devon K."/>
            <person name="Galgiani J."/>
            <person name="Orsborn K."/>
            <person name="Lewis M.L."/>
            <person name="Nusbaum C."/>
            <person name="Galagan J."/>
            <person name="Birren B."/>
        </authorList>
    </citation>
    <scope>NUCLEOTIDE SEQUENCE [LARGE SCALE GENOMIC DNA]</scope>
    <source>
        <strain evidence="1 2">RMSCC 3488</strain>
    </source>
</reference>
<reference evidence="2" key="2">
    <citation type="journal article" date="2009" name="Genome Res.">
        <title>Comparative genomic analyses of the human fungal pathogens Coccidioides and their relatives.</title>
        <authorList>
            <person name="Sharpton T.J."/>
            <person name="Stajich J.E."/>
            <person name="Rounsley S.D."/>
            <person name="Gardner M.J."/>
            <person name="Wortman J.R."/>
            <person name="Jordar V.S."/>
            <person name="Maiti R."/>
            <person name="Kodira C.D."/>
            <person name="Neafsey D.E."/>
            <person name="Zeng Q."/>
            <person name="Hung C.-Y."/>
            <person name="McMahan C."/>
            <person name="Muszewska A."/>
            <person name="Grynberg M."/>
            <person name="Mandel M.A."/>
            <person name="Kellner E.M."/>
            <person name="Barker B.M."/>
            <person name="Galgiani J.N."/>
            <person name="Orbach M.J."/>
            <person name="Kirkland T.N."/>
            <person name="Cole G.T."/>
            <person name="Henn M.R."/>
            <person name="Birren B.W."/>
            <person name="Taylor J.W."/>
        </authorList>
    </citation>
    <scope>NUCLEOTIDE SEQUENCE [LARGE SCALE GENOMIC DNA]</scope>
    <source>
        <strain evidence="2">RMSCC 3488</strain>
    </source>
</reference>
<name>A0A0J6FB56_COCPO</name>
<gene>
    <name evidence="1" type="ORF">CPAG_03822</name>
</gene>
<evidence type="ECO:0000313" key="1">
    <source>
        <dbReference type="EMBL" id="KMM67488.1"/>
    </source>
</evidence>